<keyword evidence="2" id="KW-1185">Reference proteome</keyword>
<organism evidence="1 2">
    <name type="scientific">Eretmocerus hayati</name>
    <dbReference type="NCBI Taxonomy" id="131215"/>
    <lineage>
        <taxon>Eukaryota</taxon>
        <taxon>Metazoa</taxon>
        <taxon>Ecdysozoa</taxon>
        <taxon>Arthropoda</taxon>
        <taxon>Hexapoda</taxon>
        <taxon>Insecta</taxon>
        <taxon>Pterygota</taxon>
        <taxon>Neoptera</taxon>
        <taxon>Endopterygota</taxon>
        <taxon>Hymenoptera</taxon>
        <taxon>Apocrita</taxon>
        <taxon>Proctotrupomorpha</taxon>
        <taxon>Chalcidoidea</taxon>
        <taxon>Aphelinidae</taxon>
        <taxon>Aphelininae</taxon>
        <taxon>Eretmocerus</taxon>
    </lineage>
</organism>
<comment type="caution">
    <text evidence="1">The sequence shown here is derived from an EMBL/GenBank/DDBJ whole genome shotgun (WGS) entry which is preliminary data.</text>
</comment>
<dbReference type="EMBL" id="CM056743">
    <property type="protein sequence ID" value="KAJ8673601.1"/>
    <property type="molecule type" value="Genomic_DNA"/>
</dbReference>
<sequence length="292" mass="34663">MHDTARYNRWHQTDRNDYTQDWEPDQQSAWSSATEQAPQQYNKHPSTWNQENNEKRIPQHYNPTQNPGNNDERTPQQYSNPLPLPVEYAPEWYLPHRNTLPGSQSTPDNNHTVIGNRQDLYYHQVQYSTRNDEKVFKYVGDVHGYNSVPLNDGTYQVPQQAGSSIQDLDLEKAQEELQKIDRRKLSHPSKYERIRAHKRKHLEATFARQARWQSGTQTKEDIAVRERRLAKKKMSKAERLAAMTPAERKQKEAQLRVKEMRLMRLREEQRKAVEIRRTKRKVACKDFCTQIK</sequence>
<reference evidence="1" key="1">
    <citation type="submission" date="2023-04" db="EMBL/GenBank/DDBJ databases">
        <title>A chromosome-level genome assembly of the parasitoid wasp Eretmocerus hayati.</title>
        <authorList>
            <person name="Zhong Y."/>
            <person name="Liu S."/>
            <person name="Liu Y."/>
        </authorList>
    </citation>
    <scope>NUCLEOTIDE SEQUENCE</scope>
    <source>
        <strain evidence="1">ZJU_SS_LIU_2023</strain>
    </source>
</reference>
<evidence type="ECO:0000313" key="2">
    <source>
        <dbReference type="Proteomes" id="UP001239111"/>
    </source>
</evidence>
<proteinExistence type="predicted"/>
<accession>A0ACC2NSN6</accession>
<protein>
    <submittedName>
        <fullName evidence="1">Uncharacterized protein</fullName>
    </submittedName>
</protein>
<gene>
    <name evidence="1" type="ORF">QAD02_004863</name>
</gene>
<name>A0ACC2NSN6_9HYME</name>
<dbReference type="Proteomes" id="UP001239111">
    <property type="component" value="Chromosome 3"/>
</dbReference>
<evidence type="ECO:0000313" key="1">
    <source>
        <dbReference type="EMBL" id="KAJ8673601.1"/>
    </source>
</evidence>